<gene>
    <name evidence="3" type="ordered locus">TM_1215</name>
</gene>
<dbReference type="EnsemblBacteria" id="AAD36290">
    <property type="protein sequence ID" value="AAD36290"/>
    <property type="gene ID" value="TM_1215"/>
</dbReference>
<dbReference type="PANTHER" id="PTHR10884:SF14">
    <property type="entry name" value="NADH DEHYDROGENASE [UBIQUINONE] IRON-SULFUR PROTEIN 3, MITOCHONDRIAL"/>
    <property type="match status" value="1"/>
</dbReference>
<evidence type="ECO:0000256" key="1">
    <source>
        <dbReference type="ARBA" id="ARBA00007569"/>
    </source>
</evidence>
<dbReference type="GO" id="GO:0008137">
    <property type="term" value="F:NADH dehydrogenase (ubiquinone) activity"/>
    <property type="evidence" value="ECO:0007669"/>
    <property type="project" value="InterPro"/>
</dbReference>
<feature type="domain" description="NADH:ubiquinone oxidoreductase 30kDa subunit" evidence="2">
    <location>
        <begin position="32"/>
        <end position="147"/>
    </location>
</feature>
<dbReference type="InterPro" id="IPR001268">
    <property type="entry name" value="NADH_UbQ_OxRdtase_30kDa_su"/>
</dbReference>
<dbReference type="SUPFAM" id="SSF143243">
    <property type="entry name" value="Nqo5-like"/>
    <property type="match status" value="1"/>
</dbReference>
<dbReference type="Gene3D" id="3.30.460.80">
    <property type="entry name" value="NADH:ubiquinone oxidoreductase, 30kDa subunit"/>
    <property type="match status" value="1"/>
</dbReference>
<dbReference type="InParanoid" id="Q9X0U2"/>
<dbReference type="InterPro" id="IPR037232">
    <property type="entry name" value="NADH_quin_OxRdtase_su_C/D-like"/>
</dbReference>
<keyword evidence="4" id="KW-1185">Reference proteome</keyword>
<organism evidence="3 4">
    <name type="scientific">Thermotoga maritima (strain ATCC 43589 / DSM 3109 / JCM 10099 / NBRC 100826 / MSB8)</name>
    <dbReference type="NCBI Taxonomy" id="243274"/>
    <lineage>
        <taxon>Bacteria</taxon>
        <taxon>Thermotogati</taxon>
        <taxon>Thermotogota</taxon>
        <taxon>Thermotogae</taxon>
        <taxon>Thermotogales</taxon>
        <taxon>Thermotogaceae</taxon>
        <taxon>Thermotoga</taxon>
    </lineage>
</organism>
<dbReference type="Pfam" id="PF00329">
    <property type="entry name" value="Complex1_30kDa"/>
    <property type="match status" value="1"/>
</dbReference>
<proteinExistence type="inferred from homology"/>
<dbReference type="AlphaFoldDB" id="Q9X0U2"/>
<dbReference type="KEGG" id="tma:TM1215"/>
<comment type="similarity">
    <text evidence="1">Belongs to the complex I 30 kDa subunit family.</text>
</comment>
<name>Q9X0U2_THEMA</name>
<evidence type="ECO:0000313" key="3">
    <source>
        <dbReference type="EMBL" id="AAD36290.1"/>
    </source>
</evidence>
<dbReference type="PIR" id="E72281">
    <property type="entry name" value="E72281"/>
</dbReference>
<dbReference type="OrthoDB" id="9803286at2"/>
<accession>Q9X0U2</accession>
<protein>
    <submittedName>
        <fullName evidence="3">NADH dehydrogenase, 30 kDa subunit, putative</fullName>
    </submittedName>
</protein>
<evidence type="ECO:0000259" key="2">
    <source>
        <dbReference type="Pfam" id="PF00329"/>
    </source>
</evidence>
<evidence type="ECO:0000313" key="4">
    <source>
        <dbReference type="Proteomes" id="UP000008183"/>
    </source>
</evidence>
<dbReference type="Proteomes" id="UP000008183">
    <property type="component" value="Chromosome"/>
</dbReference>
<sequence length="177" mass="20925">MCMTNSMSDALKTLEVFRPEVEEIDEREVKLSVAPDRVIAVLETLKSLGYSHLSLMTCIDWIEDSQFELVYILFSWKDGGKFIVTTRIDRNNPQFVTVKEIWPVARFYEREIHEFFGVKFSGNEDMKPLFLELWDDKPPLRKDFDPLEYSRRKFPGREYQKDVIDEAKKIFRGEING</sequence>
<dbReference type="EMBL" id="AE000512">
    <property type="protein sequence ID" value="AAD36290.1"/>
    <property type="molecule type" value="Genomic_DNA"/>
</dbReference>
<dbReference type="PaxDb" id="243274-THEMA_08255"/>
<dbReference type="PANTHER" id="PTHR10884">
    <property type="entry name" value="NADH DEHYDROGENASE UBIQUINONE IRON-SULFUR PROTEIN 3"/>
    <property type="match status" value="1"/>
</dbReference>
<dbReference type="PATRIC" id="fig|243274.5.peg.1233"/>
<reference evidence="3 4" key="1">
    <citation type="journal article" date="1999" name="Nature">
        <title>Evidence for lateral gene transfer between Archaea and Bacteria from genome sequence of Thermotoga maritima.</title>
        <authorList>
            <person name="Nelson K.E."/>
            <person name="Clayton R.A."/>
            <person name="Gill S.R."/>
            <person name="Gwinn M.L."/>
            <person name="Dodson R.J."/>
            <person name="Haft D.H."/>
            <person name="Hickey E.K."/>
            <person name="Peterson J.D."/>
            <person name="Nelson W.C."/>
            <person name="Ketchum K.A."/>
            <person name="McDonald L."/>
            <person name="Utterback T.R."/>
            <person name="Malek J.A."/>
            <person name="Linher K.D."/>
            <person name="Garrett M.M."/>
            <person name="Stewart A.M."/>
            <person name="Cotton M.D."/>
            <person name="Pratt M.S."/>
            <person name="Phillips C.A."/>
            <person name="Richardson D."/>
            <person name="Heidelberg J."/>
            <person name="Sutton G.G."/>
            <person name="Fleischmann R.D."/>
            <person name="White O."/>
            <person name="Salzberg S.L."/>
            <person name="Smith H.O."/>
            <person name="Venter J.C."/>
            <person name="Fraser C.M."/>
        </authorList>
    </citation>
    <scope>NUCLEOTIDE SEQUENCE [LARGE SCALE GENOMIC DNA]</scope>
    <source>
        <strain evidence="4">ATCC 43589 / DSM 3109 / JCM 10099 / NBRC 100826 / MSB8</strain>
    </source>
</reference>